<accession>A0A8R1YYA6</accession>
<reference evidence="2" key="1">
    <citation type="journal article" date="2008" name="Nat. Genet.">
        <title>The Pristionchus pacificus genome provides a unique perspective on nematode lifestyle and parasitism.</title>
        <authorList>
            <person name="Dieterich C."/>
            <person name="Clifton S.W."/>
            <person name="Schuster L.N."/>
            <person name="Chinwalla A."/>
            <person name="Delehaunty K."/>
            <person name="Dinkelacker I."/>
            <person name="Fulton L."/>
            <person name="Fulton R."/>
            <person name="Godfrey J."/>
            <person name="Minx P."/>
            <person name="Mitreva M."/>
            <person name="Roeseler W."/>
            <person name="Tian H."/>
            <person name="Witte H."/>
            <person name="Yang S.P."/>
            <person name="Wilson R.K."/>
            <person name="Sommer R.J."/>
        </authorList>
    </citation>
    <scope>NUCLEOTIDE SEQUENCE [LARGE SCALE GENOMIC DNA]</scope>
    <source>
        <strain evidence="2">PS312</strain>
    </source>
</reference>
<name>A0A2A6CWR4_PRIPA</name>
<protein>
    <submittedName>
        <fullName evidence="1">Uncharacterized protein</fullName>
    </submittedName>
</protein>
<reference evidence="1" key="2">
    <citation type="submission" date="2022-06" db="UniProtKB">
        <authorList>
            <consortium name="EnsemblMetazoa"/>
        </authorList>
    </citation>
    <scope>IDENTIFICATION</scope>
    <source>
        <strain evidence="1">PS312</strain>
    </source>
</reference>
<proteinExistence type="predicted"/>
<dbReference type="AlphaFoldDB" id="A0A2A6CWR4"/>
<dbReference type="Proteomes" id="UP000005239">
    <property type="component" value="Unassembled WGS sequence"/>
</dbReference>
<evidence type="ECO:0000313" key="1">
    <source>
        <dbReference type="EnsemblMetazoa" id="PPA36523.1"/>
    </source>
</evidence>
<dbReference type="EnsemblMetazoa" id="PPA36523.1">
    <property type="protein sequence ID" value="PPA36523.1"/>
    <property type="gene ID" value="WBGene00274892"/>
</dbReference>
<accession>A0A2A6CWR4</accession>
<organism evidence="1 2">
    <name type="scientific">Pristionchus pacificus</name>
    <name type="common">Parasitic nematode worm</name>
    <dbReference type="NCBI Taxonomy" id="54126"/>
    <lineage>
        <taxon>Eukaryota</taxon>
        <taxon>Metazoa</taxon>
        <taxon>Ecdysozoa</taxon>
        <taxon>Nematoda</taxon>
        <taxon>Chromadorea</taxon>
        <taxon>Rhabditida</taxon>
        <taxon>Rhabditina</taxon>
        <taxon>Diplogasteromorpha</taxon>
        <taxon>Diplogasteroidea</taxon>
        <taxon>Neodiplogasteridae</taxon>
        <taxon>Pristionchus</taxon>
    </lineage>
</organism>
<sequence length="219" mass="25050">TLPGLPLNGTIEIAAVLRAKAGGDKRKPMLVFQPVDGSSYFLKFYQEWTGETQRAFLGTNEALDNGHSKSTQCTRDWMKPNGDLVHFNLTRIRYNVVEVRVLYKYTVVNSYRTNSEVICWMWINKDLSAVMDRPFNIMSHDSALLLHVKRSYPDHFPPSSAAEVLFDVSTRCSCYNGECQVCEYHPVPSWNAYFEKFEEGLAGDNCDHRMDRIAFWGGC</sequence>
<evidence type="ECO:0000313" key="2">
    <source>
        <dbReference type="Proteomes" id="UP000005239"/>
    </source>
</evidence>
<gene>
    <name evidence="1" type="primary">WBGene00274892</name>
</gene>
<keyword evidence="2" id="KW-1185">Reference proteome</keyword>